<organism evidence="1">
    <name type="scientific">Siphoviridae sp. ctC6Q17</name>
    <dbReference type="NCBI Taxonomy" id="2827271"/>
    <lineage>
        <taxon>Viruses</taxon>
        <taxon>Duplodnaviria</taxon>
        <taxon>Heunggongvirae</taxon>
        <taxon>Uroviricota</taxon>
        <taxon>Caudoviricetes</taxon>
    </lineage>
</organism>
<sequence length="41" mass="4984">MRSWLSLAMRAQKKSCLRKTSSILNSYLYYNISKEKRREQD</sequence>
<protein>
    <submittedName>
        <fullName evidence="1">Uncharacterized protein</fullName>
    </submittedName>
</protein>
<evidence type="ECO:0000313" key="1">
    <source>
        <dbReference type="EMBL" id="DAE25724.1"/>
    </source>
</evidence>
<accession>A0A8S5R453</accession>
<proteinExistence type="predicted"/>
<name>A0A8S5R453_9CAUD</name>
<dbReference type="EMBL" id="BK015800">
    <property type="protein sequence ID" value="DAE25724.1"/>
    <property type="molecule type" value="Genomic_DNA"/>
</dbReference>
<reference evidence="1" key="1">
    <citation type="journal article" date="2021" name="Proc. Natl. Acad. Sci. U.S.A.">
        <title>A Catalog of Tens of Thousands of Viruses from Human Metagenomes Reveals Hidden Associations with Chronic Diseases.</title>
        <authorList>
            <person name="Tisza M.J."/>
            <person name="Buck C.B."/>
        </authorList>
    </citation>
    <scope>NUCLEOTIDE SEQUENCE</scope>
    <source>
        <strain evidence="1">CtC6Q17</strain>
    </source>
</reference>